<dbReference type="InterPro" id="IPR045023">
    <property type="entry name" value="FATA/B"/>
</dbReference>
<dbReference type="AlphaFoldDB" id="A0A5J4S2R6"/>
<keyword evidence="6" id="KW-0378">Hydrolase</keyword>
<comment type="subcellular location">
    <subcellularLocation>
        <location evidence="1">Plastid</location>
        <location evidence="1">Chloroplast</location>
    </subcellularLocation>
</comment>
<accession>A0A5J4S2R6</accession>
<keyword evidence="7" id="KW-0276">Fatty acid metabolism</keyword>
<evidence type="ECO:0000256" key="7">
    <source>
        <dbReference type="ARBA" id="ARBA00022832"/>
    </source>
</evidence>
<dbReference type="GO" id="GO:0016297">
    <property type="term" value="F:fatty acyl-[ACP] hydrolase activity"/>
    <property type="evidence" value="ECO:0007669"/>
    <property type="project" value="InterPro"/>
</dbReference>
<proteinExistence type="inferred from homology"/>
<keyword evidence="8" id="KW-0809">Transit peptide</keyword>
<gene>
    <name evidence="13" type="ORF">EZS27_012065</name>
</gene>
<evidence type="ECO:0000256" key="4">
    <source>
        <dbReference type="ARBA" id="ARBA00022528"/>
    </source>
</evidence>
<sequence length="245" mass="28133">MNKIGNYDFVTDPFHVDFNGKLMLSVLGNHCLNCAGFHATERGFGIASINEENYTWVLSRLAIELNNMPNQYEKFTVRTWVENVYRLFTNRNFAVIDKDGQTIGYARSIWAMINLNTRKPVDLLSMHGGDIANYICDEPCPIEPPSRIKVNAQDVVTALTAKYSDIDINGHVNSIRYIEHILDLFPLDIYKAKRISRFEIAYITESYYGDELSFFKEETGSNEYGIEIKKNINEVVCRAKINFES</sequence>
<protein>
    <recommendedName>
        <fullName evidence="14">Acyl-ACP thioesterase</fullName>
    </recommendedName>
</protein>
<keyword evidence="5" id="KW-0934">Plastid</keyword>
<evidence type="ECO:0000256" key="5">
    <source>
        <dbReference type="ARBA" id="ARBA00022640"/>
    </source>
</evidence>
<evidence type="ECO:0000256" key="2">
    <source>
        <dbReference type="ARBA" id="ARBA00006500"/>
    </source>
</evidence>
<dbReference type="InterPro" id="IPR029069">
    <property type="entry name" value="HotDog_dom_sf"/>
</dbReference>
<dbReference type="InterPro" id="IPR002864">
    <property type="entry name" value="Acyl-ACP_thioesterase_NHD"/>
</dbReference>
<dbReference type="SUPFAM" id="SSF54637">
    <property type="entry name" value="Thioesterase/thiol ester dehydrase-isomerase"/>
    <property type="match status" value="2"/>
</dbReference>
<comment type="similarity">
    <text evidence="2">Belongs to the acyl-ACP thioesterase family.</text>
</comment>
<evidence type="ECO:0000259" key="12">
    <source>
        <dbReference type="Pfam" id="PF20791"/>
    </source>
</evidence>
<keyword evidence="4" id="KW-0150">Chloroplast</keyword>
<evidence type="ECO:0000256" key="8">
    <source>
        <dbReference type="ARBA" id="ARBA00022946"/>
    </source>
</evidence>
<feature type="domain" description="Acyl-ACP thioesterase N-terminal hotdog" evidence="11">
    <location>
        <begin position="15"/>
        <end position="123"/>
    </location>
</feature>
<dbReference type="InterPro" id="IPR049427">
    <property type="entry name" value="Acyl-ACP_TE_C"/>
</dbReference>
<keyword evidence="10" id="KW-0275">Fatty acid biosynthesis</keyword>
<dbReference type="GO" id="GO:0000036">
    <property type="term" value="F:acyl carrier activity"/>
    <property type="evidence" value="ECO:0007669"/>
    <property type="project" value="TreeGrafter"/>
</dbReference>
<organism evidence="13">
    <name type="scientific">termite gut metagenome</name>
    <dbReference type="NCBI Taxonomy" id="433724"/>
    <lineage>
        <taxon>unclassified sequences</taxon>
        <taxon>metagenomes</taxon>
        <taxon>organismal metagenomes</taxon>
    </lineage>
</organism>
<evidence type="ECO:0000313" key="13">
    <source>
        <dbReference type="EMBL" id="KAA6340048.1"/>
    </source>
</evidence>
<dbReference type="PANTHER" id="PTHR31727">
    <property type="entry name" value="OLEOYL-ACYL CARRIER PROTEIN THIOESTERASE 1, CHLOROPLASTIC"/>
    <property type="match status" value="1"/>
</dbReference>
<dbReference type="CDD" id="cd00586">
    <property type="entry name" value="4HBT"/>
    <property type="match status" value="1"/>
</dbReference>
<keyword evidence="3" id="KW-0444">Lipid biosynthesis</keyword>
<comment type="caution">
    <text evidence="13">The sequence shown here is derived from an EMBL/GenBank/DDBJ whole genome shotgun (WGS) entry which is preliminary data.</text>
</comment>
<dbReference type="PANTHER" id="PTHR31727:SF6">
    <property type="entry name" value="OLEOYL-ACYL CARRIER PROTEIN THIOESTERASE 1, CHLOROPLASTIC"/>
    <property type="match status" value="1"/>
</dbReference>
<feature type="domain" description="Acyl-ACP thioesterase-like C-terminal" evidence="12">
    <location>
        <begin position="152"/>
        <end position="244"/>
    </location>
</feature>
<dbReference type="Gene3D" id="3.10.129.10">
    <property type="entry name" value="Hotdog Thioesterase"/>
    <property type="match status" value="2"/>
</dbReference>
<dbReference type="Pfam" id="PF01643">
    <property type="entry name" value="Acyl-ACP_TE"/>
    <property type="match status" value="1"/>
</dbReference>
<reference evidence="13" key="1">
    <citation type="submission" date="2019-03" db="EMBL/GenBank/DDBJ databases">
        <title>Single cell metagenomics reveals metabolic interactions within the superorganism composed of flagellate Streblomastix strix and complex community of Bacteroidetes bacteria on its surface.</title>
        <authorList>
            <person name="Treitli S.C."/>
            <person name="Kolisko M."/>
            <person name="Husnik F."/>
            <person name="Keeling P."/>
            <person name="Hampl V."/>
        </authorList>
    </citation>
    <scope>NUCLEOTIDE SEQUENCE</scope>
    <source>
        <strain evidence="13">STM</strain>
    </source>
</reference>
<evidence type="ECO:0000256" key="9">
    <source>
        <dbReference type="ARBA" id="ARBA00023098"/>
    </source>
</evidence>
<dbReference type="Pfam" id="PF20791">
    <property type="entry name" value="Acyl-ACP_TE_C"/>
    <property type="match status" value="1"/>
</dbReference>
<evidence type="ECO:0000256" key="10">
    <source>
        <dbReference type="ARBA" id="ARBA00023160"/>
    </source>
</evidence>
<evidence type="ECO:0000256" key="1">
    <source>
        <dbReference type="ARBA" id="ARBA00004229"/>
    </source>
</evidence>
<keyword evidence="9" id="KW-0443">Lipid metabolism</keyword>
<evidence type="ECO:0000256" key="6">
    <source>
        <dbReference type="ARBA" id="ARBA00022801"/>
    </source>
</evidence>
<name>A0A5J4S2R6_9ZZZZ</name>
<dbReference type="GO" id="GO:0009507">
    <property type="term" value="C:chloroplast"/>
    <property type="evidence" value="ECO:0007669"/>
    <property type="project" value="UniProtKB-SubCell"/>
</dbReference>
<evidence type="ECO:0000259" key="11">
    <source>
        <dbReference type="Pfam" id="PF01643"/>
    </source>
</evidence>
<evidence type="ECO:0000256" key="3">
    <source>
        <dbReference type="ARBA" id="ARBA00022516"/>
    </source>
</evidence>
<dbReference type="EMBL" id="SNRY01000488">
    <property type="protein sequence ID" value="KAA6340048.1"/>
    <property type="molecule type" value="Genomic_DNA"/>
</dbReference>
<evidence type="ECO:0008006" key="14">
    <source>
        <dbReference type="Google" id="ProtNLM"/>
    </source>
</evidence>